<protein>
    <submittedName>
        <fullName evidence="1">Uncharacterized protein</fullName>
    </submittedName>
</protein>
<sequence length="42" mass="4810">MNSHTRVHLHVKIPCLELELMCRGHSQVAPVISRKQPTFPSM</sequence>
<reference evidence="1" key="1">
    <citation type="submission" date="2018-02" db="EMBL/GenBank/DDBJ databases">
        <title>Rhizophora mucronata_Transcriptome.</title>
        <authorList>
            <person name="Meera S.P."/>
            <person name="Sreeshan A."/>
            <person name="Augustine A."/>
        </authorList>
    </citation>
    <scope>NUCLEOTIDE SEQUENCE</scope>
    <source>
        <tissue evidence="1">Leaf</tissue>
    </source>
</reference>
<organism evidence="1">
    <name type="scientific">Rhizophora mucronata</name>
    <name type="common">Asiatic mangrove</name>
    <dbReference type="NCBI Taxonomy" id="61149"/>
    <lineage>
        <taxon>Eukaryota</taxon>
        <taxon>Viridiplantae</taxon>
        <taxon>Streptophyta</taxon>
        <taxon>Embryophyta</taxon>
        <taxon>Tracheophyta</taxon>
        <taxon>Spermatophyta</taxon>
        <taxon>Magnoliopsida</taxon>
        <taxon>eudicotyledons</taxon>
        <taxon>Gunneridae</taxon>
        <taxon>Pentapetalae</taxon>
        <taxon>rosids</taxon>
        <taxon>fabids</taxon>
        <taxon>Malpighiales</taxon>
        <taxon>Rhizophoraceae</taxon>
        <taxon>Rhizophora</taxon>
    </lineage>
</organism>
<evidence type="ECO:0000313" key="1">
    <source>
        <dbReference type="EMBL" id="MBX34806.1"/>
    </source>
</evidence>
<dbReference type="EMBL" id="GGEC01054322">
    <property type="protein sequence ID" value="MBX34806.1"/>
    <property type="molecule type" value="Transcribed_RNA"/>
</dbReference>
<proteinExistence type="predicted"/>
<name>A0A2P2MX55_RHIMU</name>
<accession>A0A2P2MX55</accession>
<dbReference type="AlphaFoldDB" id="A0A2P2MX55"/>